<dbReference type="InterPro" id="IPR050479">
    <property type="entry name" value="CYP11_CYP27_families"/>
</dbReference>
<dbReference type="InterPro" id="IPR017972">
    <property type="entry name" value="Cyt_P450_CS"/>
</dbReference>
<feature type="binding site" description="axial binding residue" evidence="8">
    <location>
        <position position="482"/>
    </location>
    <ligand>
        <name>heme</name>
        <dbReference type="ChEBI" id="CHEBI:30413"/>
    </ligand>
    <ligandPart>
        <name>Fe</name>
        <dbReference type="ChEBI" id="CHEBI:18248"/>
    </ligandPart>
</feature>
<evidence type="ECO:0000256" key="4">
    <source>
        <dbReference type="ARBA" id="ARBA00022723"/>
    </source>
</evidence>
<dbReference type="PROSITE" id="PS00086">
    <property type="entry name" value="CYTOCHROME_P450"/>
    <property type="match status" value="1"/>
</dbReference>
<dbReference type="SUPFAM" id="SSF48264">
    <property type="entry name" value="Cytochrome P450"/>
    <property type="match status" value="1"/>
</dbReference>
<keyword evidence="7 9" id="KW-0503">Monooxygenase</keyword>
<dbReference type="InterPro" id="IPR036396">
    <property type="entry name" value="Cyt_P450_sf"/>
</dbReference>
<dbReference type="InterPro" id="IPR001128">
    <property type="entry name" value="Cyt_P450"/>
</dbReference>
<dbReference type="GO" id="GO:0016705">
    <property type="term" value="F:oxidoreductase activity, acting on paired donors, with incorporation or reduction of molecular oxygen"/>
    <property type="evidence" value="ECO:0007669"/>
    <property type="project" value="InterPro"/>
</dbReference>
<evidence type="ECO:0000256" key="2">
    <source>
        <dbReference type="ARBA" id="ARBA00010617"/>
    </source>
</evidence>
<dbReference type="PANTHER" id="PTHR24279:SF120">
    <property type="entry name" value="CYTOCHROME P450"/>
    <property type="match status" value="1"/>
</dbReference>
<dbReference type="GO" id="GO:0005506">
    <property type="term" value="F:iron ion binding"/>
    <property type="evidence" value="ECO:0007669"/>
    <property type="project" value="InterPro"/>
</dbReference>
<proteinExistence type="inferred from homology"/>
<dbReference type="Pfam" id="PF00067">
    <property type="entry name" value="p450"/>
    <property type="match status" value="1"/>
</dbReference>
<evidence type="ECO:0000313" key="10">
    <source>
        <dbReference type="EMBL" id="NOV48519.1"/>
    </source>
</evidence>
<keyword evidence="3 8" id="KW-0349">Heme</keyword>
<dbReference type="InterPro" id="IPR002401">
    <property type="entry name" value="Cyt_P450_E_grp-I"/>
</dbReference>
<protein>
    <submittedName>
        <fullName evidence="10">Putative cytochrome</fullName>
    </submittedName>
</protein>
<evidence type="ECO:0000256" key="1">
    <source>
        <dbReference type="ARBA" id="ARBA00001971"/>
    </source>
</evidence>
<sequence>MNIIQRVAGQSRGVLINLKNNSGKCLSTVNAINLADEESKEWASALPYSEIPGPKPKPIVGNLHRFLPGGEFYNLQLADLYVKLRETYGDIVRLTGIANRNDLVLLFNPEHIKTVYRNEGIYPVRRGLESFVHYRKEYRPEMFKSGGLLTVQGYDWHLVRTKVNPAMMQPKTVRKYVEPVDQISQEFINRMIKIRDANNEMPSDFWMEVNKWALESIGRIALDTRLGSISDNPTSESLRLIKHVHMMFELIYQLDILPSVWQIVRTPSYYKLMDCFDVLREITSRHVSKAVQRLDESPPKESEDELSVVERLITIDRTIGQVMAMDMLMAGIDTTSSAVCTLLYYLAKNQDKQDILRKELREAIPEPKGQITNDILRHLPYLRACIKESLRMVPVAPGNLRVNPKDMVLAGYRIPSDTEILLGHMTLARCGSQFPRADEYLPERWLKQRGSLADRQIDNADISSTNAHPFAYMPFGFGPRTCIGRRFAELEIEVFTSKLIRDYKVEWKHGDMKFDSKMINFPVNPLRYKITEVN</sequence>
<reference evidence="10" key="1">
    <citation type="submission" date="2020-03" db="EMBL/GenBank/DDBJ databases">
        <title>Transcriptomic Profiling of the Digestive Tract of the Rat Flea, Xenopsylla cheopis, Following Blood Feeding and Infection with Yersinia pestis.</title>
        <authorList>
            <person name="Bland D.M."/>
            <person name="Martens C.A."/>
            <person name="Virtaneva K."/>
            <person name="Kanakabandi K."/>
            <person name="Long D."/>
            <person name="Rosenke R."/>
            <person name="Saturday G.A."/>
            <person name="Hoyt F.H."/>
            <person name="Bruno D.P."/>
            <person name="Ribeiro J.M.C."/>
            <person name="Hinnebusch J."/>
        </authorList>
    </citation>
    <scope>NUCLEOTIDE SEQUENCE</scope>
</reference>
<organism evidence="10">
    <name type="scientific">Xenopsylla cheopis</name>
    <name type="common">Oriental rat flea</name>
    <name type="synonym">Pulex cheopis</name>
    <dbReference type="NCBI Taxonomy" id="163159"/>
    <lineage>
        <taxon>Eukaryota</taxon>
        <taxon>Metazoa</taxon>
        <taxon>Ecdysozoa</taxon>
        <taxon>Arthropoda</taxon>
        <taxon>Hexapoda</taxon>
        <taxon>Insecta</taxon>
        <taxon>Pterygota</taxon>
        <taxon>Neoptera</taxon>
        <taxon>Endopterygota</taxon>
        <taxon>Siphonaptera</taxon>
        <taxon>Pulicidae</taxon>
        <taxon>Xenopsyllinae</taxon>
        <taxon>Xenopsylla</taxon>
    </lineage>
</organism>
<dbReference type="GO" id="GO:0004497">
    <property type="term" value="F:monooxygenase activity"/>
    <property type="evidence" value="ECO:0007669"/>
    <property type="project" value="UniProtKB-KW"/>
</dbReference>
<dbReference type="AlphaFoldDB" id="A0A6M2DQC0"/>
<comment type="cofactor">
    <cofactor evidence="1 8">
        <name>heme</name>
        <dbReference type="ChEBI" id="CHEBI:30413"/>
    </cofactor>
</comment>
<name>A0A6M2DQC0_XENCH</name>
<evidence type="ECO:0000256" key="6">
    <source>
        <dbReference type="ARBA" id="ARBA00023004"/>
    </source>
</evidence>
<dbReference type="PRINTS" id="PR00463">
    <property type="entry name" value="EP450I"/>
</dbReference>
<dbReference type="EMBL" id="GIIL01004793">
    <property type="protein sequence ID" value="NOV48519.1"/>
    <property type="molecule type" value="Transcribed_RNA"/>
</dbReference>
<dbReference type="GO" id="GO:0020037">
    <property type="term" value="F:heme binding"/>
    <property type="evidence" value="ECO:0007669"/>
    <property type="project" value="InterPro"/>
</dbReference>
<evidence type="ECO:0000256" key="7">
    <source>
        <dbReference type="ARBA" id="ARBA00023033"/>
    </source>
</evidence>
<evidence type="ECO:0000256" key="8">
    <source>
        <dbReference type="PIRSR" id="PIRSR602401-1"/>
    </source>
</evidence>
<evidence type="ECO:0000256" key="3">
    <source>
        <dbReference type="ARBA" id="ARBA00022617"/>
    </source>
</evidence>
<dbReference type="PRINTS" id="PR00385">
    <property type="entry name" value="P450"/>
</dbReference>
<keyword evidence="4 8" id="KW-0479">Metal-binding</keyword>
<evidence type="ECO:0000256" key="5">
    <source>
        <dbReference type="ARBA" id="ARBA00023002"/>
    </source>
</evidence>
<dbReference type="CDD" id="cd11054">
    <property type="entry name" value="CYP24A1-like"/>
    <property type="match status" value="1"/>
</dbReference>
<accession>A0A6M2DQC0</accession>
<comment type="similarity">
    <text evidence="2 9">Belongs to the cytochrome P450 family.</text>
</comment>
<dbReference type="Gene3D" id="1.10.630.10">
    <property type="entry name" value="Cytochrome P450"/>
    <property type="match status" value="1"/>
</dbReference>
<evidence type="ECO:0000256" key="9">
    <source>
        <dbReference type="RuleBase" id="RU000461"/>
    </source>
</evidence>
<keyword evidence="6 8" id="KW-0408">Iron</keyword>
<dbReference type="FunFam" id="1.10.630.10:FF:000006">
    <property type="entry name" value="Cytochrome P450 302a1, mitochondrial"/>
    <property type="match status" value="1"/>
</dbReference>
<dbReference type="PANTHER" id="PTHR24279">
    <property type="entry name" value="CYTOCHROME P450"/>
    <property type="match status" value="1"/>
</dbReference>
<keyword evidence="5 9" id="KW-0560">Oxidoreductase</keyword>